<accession>A0A8J3I9V3</accession>
<proteinExistence type="predicted"/>
<evidence type="ECO:0000313" key="2">
    <source>
        <dbReference type="Proteomes" id="UP000612362"/>
    </source>
</evidence>
<name>A0A8J3I9V3_9CHLR</name>
<sequence>MLDTLTDSGFLQAHHDRYQMHPLVQAYAAMSLEQIPHDQHHAHTRYLLYAMLLLEGQDDSVFQREEAVVQAAFDLAWSLNAQPQALRLTALLTSFWLRDHRWEQAEAAFSRALPIARSHTPCDAITILLGRGRCWLALHHIEKSIQDYQEALILTRIHGSREEQLTLLLQLAAVLMQTPRHGLYQPYAQKADACCLEASELLNQLPVPQTLSSHVQQALPFLYEMRGTLELWTGAGRQTALEMYQQGLTLAEQFQTIEAWCLLLIMRARASLYGLDYHASEQDLHRARTLATQASLGTLVRLSYYGLLDLLLATDRLEEAQQVLKRLKHTGSLADASSKTALHERFQALSTEHCNGWDALYEGKLALVRHDLETADQCFMHASKEARHLPTEYELLLLIMQHRASVALARKNAGQALRLIGDLEEYIPDTFQGLWRGHVLALRAQCMHLFQLPQAARREAEQSRAIFERQGHLIGLQDLDAWWHHVC</sequence>
<reference evidence="1" key="1">
    <citation type="submission" date="2020-10" db="EMBL/GenBank/DDBJ databases">
        <title>Taxonomic study of unclassified bacteria belonging to the class Ktedonobacteria.</title>
        <authorList>
            <person name="Yabe S."/>
            <person name="Wang C.M."/>
            <person name="Zheng Y."/>
            <person name="Sakai Y."/>
            <person name="Cavaletti L."/>
            <person name="Monciardini P."/>
            <person name="Donadio S."/>
        </authorList>
    </citation>
    <scope>NUCLEOTIDE SEQUENCE</scope>
    <source>
        <strain evidence="1">SOSP1-1</strain>
    </source>
</reference>
<dbReference type="SUPFAM" id="SSF48452">
    <property type="entry name" value="TPR-like"/>
    <property type="match status" value="1"/>
</dbReference>
<dbReference type="Proteomes" id="UP000612362">
    <property type="component" value="Unassembled WGS sequence"/>
</dbReference>
<evidence type="ECO:0000313" key="1">
    <source>
        <dbReference type="EMBL" id="GHO48667.1"/>
    </source>
</evidence>
<dbReference type="AlphaFoldDB" id="A0A8J3I9V3"/>
<dbReference type="Gene3D" id="1.25.40.10">
    <property type="entry name" value="Tetratricopeptide repeat domain"/>
    <property type="match status" value="1"/>
</dbReference>
<protein>
    <submittedName>
        <fullName evidence="1">Uncharacterized protein</fullName>
    </submittedName>
</protein>
<comment type="caution">
    <text evidence="1">The sequence shown here is derived from an EMBL/GenBank/DDBJ whole genome shotgun (WGS) entry which is preliminary data.</text>
</comment>
<dbReference type="InterPro" id="IPR011990">
    <property type="entry name" value="TPR-like_helical_dom_sf"/>
</dbReference>
<organism evidence="1 2">
    <name type="scientific">Ktedonospora formicarum</name>
    <dbReference type="NCBI Taxonomy" id="2778364"/>
    <lineage>
        <taxon>Bacteria</taxon>
        <taxon>Bacillati</taxon>
        <taxon>Chloroflexota</taxon>
        <taxon>Ktedonobacteria</taxon>
        <taxon>Ktedonobacterales</taxon>
        <taxon>Ktedonobacteraceae</taxon>
        <taxon>Ktedonospora</taxon>
    </lineage>
</organism>
<keyword evidence="2" id="KW-1185">Reference proteome</keyword>
<dbReference type="RefSeq" id="WP_220197846.1">
    <property type="nucleotide sequence ID" value="NZ_BNJF01000004.1"/>
</dbReference>
<gene>
    <name evidence="1" type="ORF">KSX_68300</name>
</gene>
<dbReference type="EMBL" id="BNJF01000004">
    <property type="protein sequence ID" value="GHO48667.1"/>
    <property type="molecule type" value="Genomic_DNA"/>
</dbReference>